<keyword evidence="3" id="KW-1185">Reference proteome</keyword>
<keyword evidence="1" id="KW-0732">Signal</keyword>
<evidence type="ECO:0000313" key="2">
    <source>
        <dbReference type="EMBL" id="MBT1686086.1"/>
    </source>
</evidence>
<protein>
    <recommendedName>
        <fullName evidence="4">Lipocalin-like domain-containing protein</fullName>
    </recommendedName>
</protein>
<accession>A0AAP2D652</accession>
<dbReference type="RefSeq" id="WP_254089327.1">
    <property type="nucleotide sequence ID" value="NZ_JAHESC010000006.1"/>
</dbReference>
<dbReference type="AlphaFoldDB" id="A0AAP2D652"/>
<evidence type="ECO:0000313" key="3">
    <source>
        <dbReference type="Proteomes" id="UP001319180"/>
    </source>
</evidence>
<organism evidence="2 3">
    <name type="scientific">Dawidia soli</name>
    <dbReference type="NCBI Taxonomy" id="2782352"/>
    <lineage>
        <taxon>Bacteria</taxon>
        <taxon>Pseudomonadati</taxon>
        <taxon>Bacteroidota</taxon>
        <taxon>Cytophagia</taxon>
        <taxon>Cytophagales</taxon>
        <taxon>Chryseotaleaceae</taxon>
        <taxon>Dawidia</taxon>
    </lineage>
</organism>
<comment type="caution">
    <text evidence="2">The sequence shown here is derived from an EMBL/GenBank/DDBJ whole genome shotgun (WGS) entry which is preliminary data.</text>
</comment>
<feature type="chain" id="PRO_5042949125" description="Lipocalin-like domain-containing protein" evidence="1">
    <location>
        <begin position="26"/>
        <end position="154"/>
    </location>
</feature>
<dbReference type="EMBL" id="JAHESC010000006">
    <property type="protein sequence ID" value="MBT1686086.1"/>
    <property type="molecule type" value="Genomic_DNA"/>
</dbReference>
<evidence type="ECO:0008006" key="4">
    <source>
        <dbReference type="Google" id="ProtNLM"/>
    </source>
</evidence>
<dbReference type="PROSITE" id="PS51257">
    <property type="entry name" value="PROKAR_LIPOPROTEIN"/>
    <property type="match status" value="1"/>
</dbReference>
<proteinExistence type="predicted"/>
<gene>
    <name evidence="2" type="ORF">KK078_05935</name>
</gene>
<evidence type="ECO:0000256" key="1">
    <source>
        <dbReference type="SAM" id="SignalP"/>
    </source>
</evidence>
<dbReference type="Proteomes" id="UP001319180">
    <property type="component" value="Unassembled WGS sequence"/>
</dbReference>
<feature type="signal peptide" evidence="1">
    <location>
        <begin position="1"/>
        <end position="25"/>
    </location>
</feature>
<name>A0AAP2D652_9BACT</name>
<sequence>MIHSIRICILLLVAAGGLLSTACQDDDSHSKTAADEQIEKLTGRWKATTVTLDGAVQEAYAETVFTVSPLTAGTNMSYTIEENPSDSPWRAASGGRLFFDTQDPTEYLTREDDVRISYDVTETTLIFEFTYAEPSSTGRTDGVVGDWKFVLTKE</sequence>
<reference evidence="2 3" key="1">
    <citation type="submission" date="2021-05" db="EMBL/GenBank/DDBJ databases">
        <title>A Polyphasic approach of four new species of the genus Ohtaekwangia: Ohtaekwangia histidinii sp. nov., Ohtaekwangia cretensis sp. nov., Ohtaekwangia indiensis sp. nov., Ohtaekwangia reichenbachii sp. nov. from diverse environment.</title>
        <authorList>
            <person name="Octaviana S."/>
        </authorList>
    </citation>
    <scope>NUCLEOTIDE SEQUENCE [LARGE SCALE GENOMIC DNA]</scope>
    <source>
        <strain evidence="2 3">PWU37</strain>
    </source>
</reference>